<dbReference type="PANTHER" id="PTHR24185">
    <property type="entry name" value="CALCIUM-INDEPENDENT PHOSPHOLIPASE A2-GAMMA"/>
    <property type="match status" value="1"/>
</dbReference>
<feature type="compositionally biased region" description="Polar residues" evidence="3">
    <location>
        <begin position="92"/>
        <end position="110"/>
    </location>
</feature>
<sequence length="579" mass="63677">MSWVEVDFNLVRYSPVEQTHFFYDPAYPSSVQFLLNGRWEPWDVRWVQRNARDVEVRRIAEDAARYLNHAPFPGNELASPYGAQAQVGYRHASSQSPATPSLPSPTNADLATSALISGPRSYTANEVAVPSPTSPHPSGRPPPSLASPIRTRPYVSPYEPVTPVSDFNQPTRVGQKSNRLPPRPSSNGQQAAAPHLARDASTDYGPPPTQISSVNRETKILLSLDGDGIRGLSAVLVVESLVNAVCAKINRQVDPFQLFDIIGGVSGGGLLAIMLGRLRMRPHRAREAYIQLAQTMYFDKRQFFLSLDPRTASDEYYSNARQAHIDAISEIVKHETGGTEELFIDPRVDSTHVFVVSTQVDVGINRAVIIRSYPSRRMAGPEVPADLTICEAMRATSAAPRYILPSGGANLSSILGPGLFDYGTTKNNPVQDMVFECRKLYSFANDTQIIISIGAGNGPDKYSESQEMVNNIELRNSEGANTRQKFEAENQGVMQTGWMKYFRFEVPMLDNVPLQEWNQVDAVMEKTRAYLAQAGVGQMFYACVDAIAALLVGQQATGQRMVEAGFLPAATNHPIFPSN</sequence>
<feature type="short sequence motif" description="GXGXXG" evidence="2">
    <location>
        <begin position="226"/>
        <end position="231"/>
    </location>
</feature>
<dbReference type="GO" id="GO:0016020">
    <property type="term" value="C:membrane"/>
    <property type="evidence" value="ECO:0007669"/>
    <property type="project" value="TreeGrafter"/>
</dbReference>
<evidence type="ECO:0000256" key="1">
    <source>
        <dbReference type="ARBA" id="ARBA00023098"/>
    </source>
</evidence>
<feature type="compositionally biased region" description="Polar residues" evidence="3">
    <location>
        <begin position="165"/>
        <end position="178"/>
    </location>
</feature>
<dbReference type="SUPFAM" id="SSF52151">
    <property type="entry name" value="FabD/lysophospholipase-like"/>
    <property type="match status" value="1"/>
</dbReference>
<dbReference type="InterPro" id="IPR002641">
    <property type="entry name" value="PNPLA_dom"/>
</dbReference>
<feature type="domain" description="PNPLA" evidence="4">
    <location>
        <begin position="222"/>
        <end position="434"/>
    </location>
</feature>
<evidence type="ECO:0000313" key="6">
    <source>
        <dbReference type="Proteomes" id="UP000799444"/>
    </source>
</evidence>
<dbReference type="GO" id="GO:0016042">
    <property type="term" value="P:lipid catabolic process"/>
    <property type="evidence" value="ECO:0007669"/>
    <property type="project" value="UniProtKB-UniRule"/>
</dbReference>
<comment type="caution">
    <text evidence="5">The sequence shown here is derived from an EMBL/GenBank/DDBJ whole genome shotgun (WGS) entry which is preliminary data.</text>
</comment>
<keyword evidence="2" id="KW-0442">Lipid degradation</keyword>
<protein>
    <submittedName>
        <fullName evidence="5">FabD/lysophospholipase-like protein</fullName>
    </submittedName>
</protein>
<gene>
    <name evidence="5" type="ORF">EJ04DRAFT_438991</name>
</gene>
<dbReference type="GO" id="GO:0019369">
    <property type="term" value="P:arachidonate metabolic process"/>
    <property type="evidence" value="ECO:0007669"/>
    <property type="project" value="TreeGrafter"/>
</dbReference>
<feature type="region of interest" description="Disordered" evidence="3">
    <location>
        <begin position="125"/>
        <end position="212"/>
    </location>
</feature>
<accession>A0A9P4QTK9</accession>
<evidence type="ECO:0000256" key="2">
    <source>
        <dbReference type="PROSITE-ProRule" id="PRU01161"/>
    </source>
</evidence>
<organism evidence="5 6">
    <name type="scientific">Polyplosphaeria fusca</name>
    <dbReference type="NCBI Taxonomy" id="682080"/>
    <lineage>
        <taxon>Eukaryota</taxon>
        <taxon>Fungi</taxon>
        <taxon>Dikarya</taxon>
        <taxon>Ascomycota</taxon>
        <taxon>Pezizomycotina</taxon>
        <taxon>Dothideomycetes</taxon>
        <taxon>Pleosporomycetidae</taxon>
        <taxon>Pleosporales</taxon>
        <taxon>Tetraplosphaeriaceae</taxon>
        <taxon>Polyplosphaeria</taxon>
    </lineage>
</organism>
<evidence type="ECO:0000313" key="5">
    <source>
        <dbReference type="EMBL" id="KAF2733547.1"/>
    </source>
</evidence>
<feature type="compositionally biased region" description="Pro residues" evidence="3">
    <location>
        <begin position="132"/>
        <end position="145"/>
    </location>
</feature>
<reference evidence="5" key="1">
    <citation type="journal article" date="2020" name="Stud. Mycol.">
        <title>101 Dothideomycetes genomes: a test case for predicting lifestyles and emergence of pathogens.</title>
        <authorList>
            <person name="Haridas S."/>
            <person name="Albert R."/>
            <person name="Binder M."/>
            <person name="Bloem J."/>
            <person name="Labutti K."/>
            <person name="Salamov A."/>
            <person name="Andreopoulos B."/>
            <person name="Baker S."/>
            <person name="Barry K."/>
            <person name="Bills G."/>
            <person name="Bluhm B."/>
            <person name="Cannon C."/>
            <person name="Castanera R."/>
            <person name="Culley D."/>
            <person name="Daum C."/>
            <person name="Ezra D."/>
            <person name="Gonzalez J."/>
            <person name="Henrissat B."/>
            <person name="Kuo A."/>
            <person name="Liang C."/>
            <person name="Lipzen A."/>
            <person name="Lutzoni F."/>
            <person name="Magnuson J."/>
            <person name="Mondo S."/>
            <person name="Nolan M."/>
            <person name="Ohm R."/>
            <person name="Pangilinan J."/>
            <person name="Park H.-J."/>
            <person name="Ramirez L."/>
            <person name="Alfaro M."/>
            <person name="Sun H."/>
            <person name="Tritt A."/>
            <person name="Yoshinaga Y."/>
            <person name="Zwiers L.-H."/>
            <person name="Turgeon B."/>
            <person name="Goodwin S."/>
            <person name="Spatafora J."/>
            <person name="Crous P."/>
            <person name="Grigoriev I."/>
        </authorList>
    </citation>
    <scope>NUCLEOTIDE SEQUENCE</scope>
    <source>
        <strain evidence="5">CBS 125425</strain>
    </source>
</reference>
<dbReference type="PANTHER" id="PTHR24185:SF4">
    <property type="entry name" value="SERINE HYDROLASE, PUTATIVE (AFU_ORTHOLOGUE AFUA_2G07870)-RELATED"/>
    <property type="match status" value="1"/>
</dbReference>
<feature type="active site" description="Proton acceptor" evidence="2">
    <location>
        <position position="421"/>
    </location>
</feature>
<evidence type="ECO:0000256" key="3">
    <source>
        <dbReference type="SAM" id="MobiDB-lite"/>
    </source>
</evidence>
<dbReference type="EMBL" id="ML996160">
    <property type="protein sequence ID" value="KAF2733547.1"/>
    <property type="molecule type" value="Genomic_DNA"/>
</dbReference>
<evidence type="ECO:0000259" key="4">
    <source>
        <dbReference type="PROSITE" id="PS51635"/>
    </source>
</evidence>
<feature type="active site" description="Nucleophile" evidence="2">
    <location>
        <position position="266"/>
    </location>
</feature>
<dbReference type="GO" id="GO:0046486">
    <property type="term" value="P:glycerolipid metabolic process"/>
    <property type="evidence" value="ECO:0007669"/>
    <property type="project" value="UniProtKB-ARBA"/>
</dbReference>
<dbReference type="AlphaFoldDB" id="A0A9P4QTK9"/>
<dbReference type="GO" id="GO:0047499">
    <property type="term" value="F:calcium-independent phospholipase A2 activity"/>
    <property type="evidence" value="ECO:0007669"/>
    <property type="project" value="TreeGrafter"/>
</dbReference>
<dbReference type="OrthoDB" id="1658288at2759"/>
<dbReference type="PROSITE" id="PS51635">
    <property type="entry name" value="PNPLA"/>
    <property type="match status" value="1"/>
</dbReference>
<feature type="region of interest" description="Disordered" evidence="3">
    <location>
        <begin position="86"/>
        <end position="110"/>
    </location>
</feature>
<keyword evidence="1 2" id="KW-0443">Lipid metabolism</keyword>
<dbReference type="InterPro" id="IPR016035">
    <property type="entry name" value="Acyl_Trfase/lysoPLipase"/>
</dbReference>
<comment type="caution">
    <text evidence="2">Lacks conserved residue(s) required for the propagation of feature annotation.</text>
</comment>
<proteinExistence type="predicted"/>
<dbReference type="Gene3D" id="3.40.1090.10">
    <property type="entry name" value="Cytosolic phospholipase A2 catalytic domain"/>
    <property type="match status" value="1"/>
</dbReference>
<name>A0A9P4QTK9_9PLEO</name>
<keyword evidence="6" id="KW-1185">Reference proteome</keyword>
<feature type="short sequence motif" description="GXSXG" evidence="2">
    <location>
        <begin position="264"/>
        <end position="268"/>
    </location>
</feature>
<dbReference type="Pfam" id="PF01734">
    <property type="entry name" value="Patatin"/>
    <property type="match status" value="1"/>
</dbReference>
<dbReference type="Proteomes" id="UP000799444">
    <property type="component" value="Unassembled WGS sequence"/>
</dbReference>
<keyword evidence="2" id="KW-0378">Hydrolase</keyword>